<protein>
    <submittedName>
        <fullName evidence="2">Uncharacterized protein</fullName>
    </submittedName>
</protein>
<dbReference type="EMBL" id="KK198762">
    <property type="protein sequence ID" value="KCW50584.1"/>
    <property type="molecule type" value="Genomic_DNA"/>
</dbReference>
<evidence type="ECO:0000256" key="1">
    <source>
        <dbReference type="SAM" id="MobiDB-lite"/>
    </source>
</evidence>
<dbReference type="Gramene" id="KCW50584">
    <property type="protein sequence ID" value="KCW50584"/>
    <property type="gene ID" value="EUGRSUZ_J00296"/>
</dbReference>
<reference evidence="2" key="1">
    <citation type="submission" date="2013-07" db="EMBL/GenBank/DDBJ databases">
        <title>The genome of Eucalyptus grandis.</title>
        <authorList>
            <person name="Schmutz J."/>
            <person name="Hayes R."/>
            <person name="Myburg A."/>
            <person name="Tuskan G."/>
            <person name="Grattapaglia D."/>
            <person name="Rokhsar D.S."/>
        </authorList>
    </citation>
    <scope>NUCLEOTIDE SEQUENCE</scope>
    <source>
        <tissue evidence="2">Leaf extractions</tissue>
    </source>
</reference>
<accession>A0A059AA27</accession>
<organism evidence="2">
    <name type="scientific">Eucalyptus grandis</name>
    <name type="common">Flooded gum</name>
    <dbReference type="NCBI Taxonomy" id="71139"/>
    <lineage>
        <taxon>Eukaryota</taxon>
        <taxon>Viridiplantae</taxon>
        <taxon>Streptophyta</taxon>
        <taxon>Embryophyta</taxon>
        <taxon>Tracheophyta</taxon>
        <taxon>Spermatophyta</taxon>
        <taxon>Magnoliopsida</taxon>
        <taxon>eudicotyledons</taxon>
        <taxon>Gunneridae</taxon>
        <taxon>Pentapetalae</taxon>
        <taxon>rosids</taxon>
        <taxon>malvids</taxon>
        <taxon>Myrtales</taxon>
        <taxon>Myrtaceae</taxon>
        <taxon>Myrtoideae</taxon>
        <taxon>Eucalypteae</taxon>
        <taxon>Eucalyptus</taxon>
    </lineage>
</organism>
<evidence type="ECO:0000313" key="2">
    <source>
        <dbReference type="EMBL" id="KCW50584.1"/>
    </source>
</evidence>
<feature type="compositionally biased region" description="Basic and acidic residues" evidence="1">
    <location>
        <begin position="29"/>
        <end position="39"/>
    </location>
</feature>
<dbReference type="InParanoid" id="A0A059AA27"/>
<feature type="region of interest" description="Disordered" evidence="1">
    <location>
        <begin position="29"/>
        <end position="55"/>
    </location>
</feature>
<sequence>MSVKWGEHQAKRVETKFYHWLRKADQKGKYDFSESDHLHRSTSSPPEQRNANSLSLSLSLRLQTTSLAPSID</sequence>
<proteinExistence type="predicted"/>
<gene>
    <name evidence="2" type="ORF">EUGRSUZ_J00296</name>
</gene>
<name>A0A059AA27_EUCGR</name>
<dbReference type="AlphaFoldDB" id="A0A059AA27"/>